<dbReference type="EMBL" id="LMTZ01000057">
    <property type="protein sequence ID" value="KST68543.1"/>
    <property type="molecule type" value="Genomic_DNA"/>
</dbReference>
<dbReference type="SUPFAM" id="SSF52540">
    <property type="entry name" value="P-loop containing nucleoside triphosphate hydrolases"/>
    <property type="match status" value="1"/>
</dbReference>
<comment type="caution">
    <text evidence="2">The sequence shown here is derived from an EMBL/GenBank/DDBJ whole genome shotgun (WGS) entry which is preliminary data.</text>
</comment>
<protein>
    <submittedName>
        <fullName evidence="2">CRISPR-associated protein Csx3</fullName>
    </submittedName>
</protein>
<organism evidence="2 3">
    <name type="scientific">Mastigocoleus testarum BC008</name>
    <dbReference type="NCBI Taxonomy" id="371196"/>
    <lineage>
        <taxon>Bacteria</taxon>
        <taxon>Bacillati</taxon>
        <taxon>Cyanobacteriota</taxon>
        <taxon>Cyanophyceae</taxon>
        <taxon>Nostocales</taxon>
        <taxon>Hapalosiphonaceae</taxon>
        <taxon>Mastigocoleus</taxon>
    </lineage>
</organism>
<reference evidence="2 3" key="1">
    <citation type="journal article" date="2015" name="Genome Announc.">
        <title>Draft Genome of the Euendolithic (true boring) Cyanobacterium Mastigocoleus testarum strain BC008.</title>
        <authorList>
            <person name="Guida B.S."/>
            <person name="Garcia-Pichel F."/>
        </authorList>
    </citation>
    <scope>NUCLEOTIDE SEQUENCE [LARGE SCALE GENOMIC DNA]</scope>
    <source>
        <strain evidence="2 3">BC008</strain>
    </source>
</reference>
<dbReference type="OrthoDB" id="459959at2"/>
<dbReference type="RefSeq" id="WP_027844539.1">
    <property type="nucleotide sequence ID" value="NZ_LMTZ01000056.1"/>
</dbReference>
<name>A0A0V7ZVQ8_9CYAN</name>
<sequence>MSTYHIDVEGDILKVKFGAIKANGDRIVKDAAKRLDELLGFGAIPGGKLLKIDGPASLPVCYLIAHKLSHLYGAIAIFDPKIGRKGYKTYIIAITHTPAYEIGELIETEEPQQDKQGPKVVICGPPQSGKSCLREGLKQVISSIKDAPYPYVITACPDGEGSWFSEVAQRDPGLARSLKDAYKSKFTVEFAQKAASWVHSANAPLNIIDVGGKITEENQLIMREATHAVILTGERDKIPDWKRFCEDLGLGIVAVIHSDLHATEDNIITKSPILIGSVHRLERGEDVSRREMVKALAELLVGMTR</sequence>
<dbReference type="EMBL" id="LMTZ01000056">
    <property type="protein sequence ID" value="KST68558.1"/>
    <property type="molecule type" value="Genomic_DNA"/>
</dbReference>
<accession>A0A0V7ZVQ8</accession>
<evidence type="ECO:0000313" key="1">
    <source>
        <dbReference type="EMBL" id="KST68543.1"/>
    </source>
</evidence>
<gene>
    <name evidence="1" type="ORF">BC008_01365</name>
    <name evidence="2" type="ORF">BC008_01440</name>
</gene>
<dbReference type="Proteomes" id="UP000053372">
    <property type="component" value="Unassembled WGS sequence"/>
</dbReference>
<dbReference type="InterPro" id="IPR027417">
    <property type="entry name" value="P-loop_NTPase"/>
</dbReference>
<dbReference type="AlphaFoldDB" id="A0A0V7ZVQ8"/>
<keyword evidence="3" id="KW-1185">Reference proteome</keyword>
<evidence type="ECO:0000313" key="2">
    <source>
        <dbReference type="EMBL" id="KST68558.1"/>
    </source>
</evidence>
<proteinExistence type="predicted"/>
<evidence type="ECO:0000313" key="3">
    <source>
        <dbReference type="Proteomes" id="UP000053372"/>
    </source>
</evidence>